<name>A0A857JCW4_9BURK</name>
<dbReference type="Proteomes" id="UP000464787">
    <property type="component" value="Chromosome"/>
</dbReference>
<keyword evidence="1" id="KW-1133">Transmembrane helix</keyword>
<organism evidence="2 3">
    <name type="scientific">Xylophilus rhododendri</name>
    <dbReference type="NCBI Taxonomy" id="2697032"/>
    <lineage>
        <taxon>Bacteria</taxon>
        <taxon>Pseudomonadati</taxon>
        <taxon>Pseudomonadota</taxon>
        <taxon>Betaproteobacteria</taxon>
        <taxon>Burkholderiales</taxon>
        <taxon>Xylophilus</taxon>
    </lineage>
</organism>
<dbReference type="RefSeq" id="WP_160554409.1">
    <property type="nucleotide sequence ID" value="NZ_CP047650.1"/>
</dbReference>
<feature type="transmembrane region" description="Helical" evidence="1">
    <location>
        <begin position="67"/>
        <end position="84"/>
    </location>
</feature>
<accession>A0A857JCW4</accession>
<feature type="transmembrane region" description="Helical" evidence="1">
    <location>
        <begin position="43"/>
        <end position="61"/>
    </location>
</feature>
<keyword evidence="1" id="KW-0472">Membrane</keyword>
<evidence type="ECO:0000313" key="2">
    <source>
        <dbReference type="EMBL" id="QHJ00599.1"/>
    </source>
</evidence>
<reference evidence="2 3" key="1">
    <citation type="submission" date="2020-01" db="EMBL/GenBank/DDBJ databases">
        <title>Genome sequencing of strain KACC 21265.</title>
        <authorList>
            <person name="Heo J."/>
            <person name="Kim S.-J."/>
            <person name="Kim J.-S."/>
            <person name="Hong S.-B."/>
            <person name="Kwon S.-W."/>
        </authorList>
    </citation>
    <scope>NUCLEOTIDE SEQUENCE [LARGE SCALE GENOMIC DNA]</scope>
    <source>
        <strain evidence="2 3">KACC 21265</strain>
    </source>
</reference>
<dbReference type="KEGG" id="xyk:GT347_23020"/>
<keyword evidence="3" id="KW-1185">Reference proteome</keyword>
<dbReference type="AlphaFoldDB" id="A0A857JCW4"/>
<protein>
    <submittedName>
        <fullName evidence="2">Uncharacterized protein</fullName>
    </submittedName>
</protein>
<evidence type="ECO:0000313" key="3">
    <source>
        <dbReference type="Proteomes" id="UP000464787"/>
    </source>
</evidence>
<dbReference type="EMBL" id="CP047650">
    <property type="protein sequence ID" value="QHJ00599.1"/>
    <property type="molecule type" value="Genomic_DNA"/>
</dbReference>
<sequence length="90" mass="9443">MDFLTLLGHITNFCLPAAWIAAAAVLCGGLVVPARGASWPVRLGCDFAVGLGVLLAGLLLSGSDGRMLTWAALLAAVAFCECWLRAGWRR</sequence>
<evidence type="ECO:0000256" key="1">
    <source>
        <dbReference type="SAM" id="Phobius"/>
    </source>
</evidence>
<feature type="transmembrane region" description="Helical" evidence="1">
    <location>
        <begin position="6"/>
        <end position="31"/>
    </location>
</feature>
<keyword evidence="1" id="KW-0812">Transmembrane</keyword>
<proteinExistence type="predicted"/>
<gene>
    <name evidence="2" type="ORF">GT347_23020</name>
</gene>